<evidence type="ECO:0000259" key="2">
    <source>
        <dbReference type="Pfam" id="PF18802"/>
    </source>
</evidence>
<evidence type="ECO:0000256" key="1">
    <source>
        <dbReference type="SAM" id="MobiDB-lite"/>
    </source>
</evidence>
<dbReference type="OrthoDB" id="10477645at2759"/>
<dbReference type="Pfam" id="PF18802">
    <property type="entry name" value="CxC1"/>
    <property type="match status" value="1"/>
</dbReference>
<accession>A0A5B0QNJ4</accession>
<comment type="caution">
    <text evidence="3">The sequence shown here is derived from an EMBL/GenBank/DDBJ whole genome shotgun (WGS) entry which is preliminary data.</text>
</comment>
<feature type="region of interest" description="Disordered" evidence="1">
    <location>
        <begin position="1"/>
        <end position="22"/>
    </location>
</feature>
<evidence type="ECO:0000313" key="4">
    <source>
        <dbReference type="Proteomes" id="UP000324748"/>
    </source>
</evidence>
<dbReference type="Proteomes" id="UP000324748">
    <property type="component" value="Unassembled WGS sequence"/>
</dbReference>
<reference evidence="3 4" key="1">
    <citation type="submission" date="2019-05" db="EMBL/GenBank/DDBJ databases">
        <title>Emergence of the Ug99 lineage of the wheat stem rust pathogen through somatic hybridization.</title>
        <authorList>
            <person name="Li F."/>
            <person name="Upadhyaya N.M."/>
            <person name="Sperschneider J."/>
            <person name="Matny O."/>
            <person name="Nguyen-Phuc H."/>
            <person name="Mago R."/>
            <person name="Raley C."/>
            <person name="Miller M.E."/>
            <person name="Silverstein K.A.T."/>
            <person name="Henningsen E."/>
            <person name="Hirsch C.D."/>
            <person name="Visser B."/>
            <person name="Pretorius Z.A."/>
            <person name="Steffenson B.J."/>
            <person name="Schwessinger B."/>
            <person name="Dodds P.N."/>
            <person name="Figueroa M."/>
        </authorList>
    </citation>
    <scope>NUCLEOTIDE SEQUENCE [LARGE SCALE GENOMIC DNA]</scope>
    <source>
        <strain evidence="3">21-0</strain>
    </source>
</reference>
<keyword evidence="4" id="KW-1185">Reference proteome</keyword>
<dbReference type="InterPro" id="IPR040521">
    <property type="entry name" value="KDZ"/>
</dbReference>
<dbReference type="PANTHER" id="PTHR33096:SF1">
    <property type="entry name" value="CXC1-LIKE CYSTEINE CLUSTER ASSOCIATED WITH KDZ TRANSPOSASES DOMAIN-CONTAINING PROTEIN"/>
    <property type="match status" value="1"/>
</dbReference>
<gene>
    <name evidence="3" type="ORF">PGT21_021226</name>
</gene>
<dbReference type="EMBL" id="VSWC01000014">
    <property type="protein sequence ID" value="KAA1114742.1"/>
    <property type="molecule type" value="Genomic_DNA"/>
</dbReference>
<organism evidence="3 4">
    <name type="scientific">Puccinia graminis f. sp. tritici</name>
    <dbReference type="NCBI Taxonomy" id="56615"/>
    <lineage>
        <taxon>Eukaryota</taxon>
        <taxon>Fungi</taxon>
        <taxon>Dikarya</taxon>
        <taxon>Basidiomycota</taxon>
        <taxon>Pucciniomycotina</taxon>
        <taxon>Pucciniomycetes</taxon>
        <taxon>Pucciniales</taxon>
        <taxon>Pucciniaceae</taxon>
        <taxon>Puccinia</taxon>
    </lineage>
</organism>
<evidence type="ECO:0000313" key="3">
    <source>
        <dbReference type="EMBL" id="KAA1114742.1"/>
    </source>
</evidence>
<dbReference type="PANTHER" id="PTHR33096">
    <property type="entry name" value="CXC2 DOMAIN-CONTAINING PROTEIN"/>
    <property type="match status" value="1"/>
</dbReference>
<dbReference type="AlphaFoldDB" id="A0A5B0QNJ4"/>
<proteinExistence type="predicted"/>
<name>A0A5B0QNJ4_PUCGR</name>
<sequence length="408" mass="46518">MPPFEGEGGKKRKQNRRPTTSSSICLSKSLRLKKEHVLSSALAICSEDLTHLQSSSSTTEDTFYPLADSPDCDFNVGDEPTEDQQHLPNPQVQLLADYLRTESYRRKKLLEEELWEAVKKENTIEFCDCQPDQVWLIQMGYIGGAPKYPRTAFSIRLLQFHHILWKHNAVSINLFAKLLDEFLDFNNPLILVNQPNSLADSHTGNAKKRTEVSEDLLKMSTMDKMSDLCPKCFGPPVPGKKPEEPDYIVCMDGNIQHRRHKASSNEVIALKTPSLFVEQEDVQAMPISVNNTRIGDAKAQESLDHCTNQHTAADDLRGSHTRKACDNTGIFVKFLLDQGKSIEKLMKESKQVLKTIHEEHGHTSEYLRNQWIRQRECQLSQMAAESPKEVEDQFEELVELEDKLREAQ</sequence>
<feature type="domain" description="CxC1-like cysteine cluster associated with KDZ transposases" evidence="2">
    <location>
        <begin position="118"/>
        <end position="184"/>
    </location>
</feature>
<protein>
    <recommendedName>
        <fullName evidence="2">CxC1-like cysteine cluster associated with KDZ transposases domain-containing protein</fullName>
    </recommendedName>
</protein>
<dbReference type="Pfam" id="PF18758">
    <property type="entry name" value="KDZ"/>
    <property type="match status" value="1"/>
</dbReference>
<dbReference type="InterPro" id="IPR041320">
    <property type="entry name" value="CxC1"/>
</dbReference>